<name>A0A0F9GF27_9ZZZZ</name>
<proteinExistence type="predicted"/>
<dbReference type="EMBL" id="LAZR01018169">
    <property type="protein sequence ID" value="KKL97439.1"/>
    <property type="molecule type" value="Genomic_DNA"/>
</dbReference>
<dbReference type="AlphaFoldDB" id="A0A0F9GF27"/>
<reference evidence="1" key="1">
    <citation type="journal article" date="2015" name="Nature">
        <title>Complex archaea that bridge the gap between prokaryotes and eukaryotes.</title>
        <authorList>
            <person name="Spang A."/>
            <person name="Saw J.H."/>
            <person name="Jorgensen S.L."/>
            <person name="Zaremba-Niedzwiedzka K."/>
            <person name="Martijn J."/>
            <person name="Lind A.E."/>
            <person name="van Eijk R."/>
            <person name="Schleper C."/>
            <person name="Guy L."/>
            <person name="Ettema T.J."/>
        </authorList>
    </citation>
    <scope>NUCLEOTIDE SEQUENCE</scope>
</reference>
<organism evidence="1">
    <name type="scientific">marine sediment metagenome</name>
    <dbReference type="NCBI Taxonomy" id="412755"/>
    <lineage>
        <taxon>unclassified sequences</taxon>
        <taxon>metagenomes</taxon>
        <taxon>ecological metagenomes</taxon>
    </lineage>
</organism>
<sequence>MIIACCVCKNILGTKEPYGEHSQDFTHTYCEECYDIEMAKLDKEEYSKNERFEVQ</sequence>
<accession>A0A0F9GF27</accession>
<protein>
    <submittedName>
        <fullName evidence="1">Uncharacterized protein</fullName>
    </submittedName>
</protein>
<comment type="caution">
    <text evidence="1">The sequence shown here is derived from an EMBL/GenBank/DDBJ whole genome shotgun (WGS) entry which is preliminary data.</text>
</comment>
<evidence type="ECO:0000313" key="1">
    <source>
        <dbReference type="EMBL" id="KKL97439.1"/>
    </source>
</evidence>
<gene>
    <name evidence="1" type="ORF">LCGC14_1834560</name>
</gene>